<dbReference type="PANTHER" id="PTHR30055:SF234">
    <property type="entry name" value="HTH-TYPE TRANSCRIPTIONAL REGULATOR BETI"/>
    <property type="match status" value="1"/>
</dbReference>
<comment type="caution">
    <text evidence="6">The sequence shown here is derived from an EMBL/GenBank/DDBJ whole genome shotgun (WGS) entry which is preliminary data.</text>
</comment>
<keyword evidence="1" id="KW-0805">Transcription regulation</keyword>
<feature type="domain" description="HTH tetR-type" evidence="5">
    <location>
        <begin position="5"/>
        <end position="65"/>
    </location>
</feature>
<keyword evidence="7" id="KW-1185">Reference proteome</keyword>
<dbReference type="Proteomes" id="UP000541033">
    <property type="component" value="Unassembled WGS sequence"/>
</dbReference>
<dbReference type="InterPro" id="IPR036271">
    <property type="entry name" value="Tet_transcr_reg_TetR-rel_C_sf"/>
</dbReference>
<proteinExistence type="predicted"/>
<gene>
    <name evidence="6" type="ORF">FHX76_001443</name>
</gene>
<evidence type="ECO:0000256" key="4">
    <source>
        <dbReference type="PROSITE-ProRule" id="PRU00335"/>
    </source>
</evidence>
<dbReference type="GO" id="GO:0003700">
    <property type="term" value="F:DNA-binding transcription factor activity"/>
    <property type="evidence" value="ECO:0007669"/>
    <property type="project" value="TreeGrafter"/>
</dbReference>
<evidence type="ECO:0000313" key="6">
    <source>
        <dbReference type="EMBL" id="NIH53575.1"/>
    </source>
</evidence>
<evidence type="ECO:0000259" key="5">
    <source>
        <dbReference type="PROSITE" id="PS50977"/>
    </source>
</evidence>
<evidence type="ECO:0000256" key="3">
    <source>
        <dbReference type="ARBA" id="ARBA00023163"/>
    </source>
</evidence>
<dbReference type="InterPro" id="IPR001647">
    <property type="entry name" value="HTH_TetR"/>
</dbReference>
<dbReference type="InterPro" id="IPR050109">
    <property type="entry name" value="HTH-type_TetR-like_transc_reg"/>
</dbReference>
<keyword evidence="3" id="KW-0804">Transcription</keyword>
<accession>A0A7X5TSY8</accession>
<keyword evidence="2 4" id="KW-0238">DNA-binding</keyword>
<dbReference type="PROSITE" id="PS50977">
    <property type="entry name" value="HTH_TETR_2"/>
    <property type="match status" value="1"/>
</dbReference>
<dbReference type="InterPro" id="IPR025996">
    <property type="entry name" value="MT1864/Rv1816-like_C"/>
</dbReference>
<dbReference type="SUPFAM" id="SSF46689">
    <property type="entry name" value="Homeodomain-like"/>
    <property type="match status" value="1"/>
</dbReference>
<evidence type="ECO:0000256" key="1">
    <source>
        <dbReference type="ARBA" id="ARBA00023015"/>
    </source>
</evidence>
<reference evidence="6 7" key="1">
    <citation type="submission" date="2020-02" db="EMBL/GenBank/DDBJ databases">
        <title>Sequencing the genomes of 1000 actinobacteria strains.</title>
        <authorList>
            <person name="Klenk H.-P."/>
        </authorList>
    </citation>
    <scope>NUCLEOTIDE SEQUENCE [LARGE SCALE GENOMIC DNA]</scope>
    <source>
        <strain evidence="6 7">DSM 27960</strain>
    </source>
</reference>
<dbReference type="InterPro" id="IPR009057">
    <property type="entry name" value="Homeodomain-like_sf"/>
</dbReference>
<dbReference type="EMBL" id="JAAMOX010000001">
    <property type="protein sequence ID" value="NIH53575.1"/>
    <property type="molecule type" value="Genomic_DNA"/>
</dbReference>
<organism evidence="6 7">
    <name type="scientific">Lysinibacter cavernae</name>
    <dbReference type="NCBI Taxonomy" id="1640652"/>
    <lineage>
        <taxon>Bacteria</taxon>
        <taxon>Bacillati</taxon>
        <taxon>Actinomycetota</taxon>
        <taxon>Actinomycetes</taxon>
        <taxon>Micrococcales</taxon>
        <taxon>Microbacteriaceae</taxon>
        <taxon>Lysinibacter</taxon>
    </lineage>
</organism>
<evidence type="ECO:0000313" key="7">
    <source>
        <dbReference type="Proteomes" id="UP000541033"/>
    </source>
</evidence>
<dbReference type="PRINTS" id="PR00455">
    <property type="entry name" value="HTHTETR"/>
</dbReference>
<sequence length="197" mass="21281">MEQAVGTRDLLLAAASNLLTERGPDSVTLRQVGAAVGVSRTAPYRHFRDKDDLLSAVAAENLLRFEAEMRLGAEDTAAGGTPVYRAFLAYVAVACERPAHYRLIFGDFQINNPSEAQQAAAAACVNYLYELVEQGQRDGTLVLGDVRELTSLLWATLHGLVDLTLSRHLREPLTVEGLTSMPGLILTMLNAFAPPAS</sequence>
<feature type="DNA-binding region" description="H-T-H motif" evidence="4">
    <location>
        <begin position="28"/>
        <end position="47"/>
    </location>
</feature>
<protein>
    <submittedName>
        <fullName evidence="6">AcrR family transcriptional regulator</fullName>
    </submittedName>
</protein>
<dbReference type="Pfam" id="PF13305">
    <property type="entry name" value="TetR_C_33"/>
    <property type="match status" value="1"/>
</dbReference>
<name>A0A7X5TSY8_9MICO</name>
<dbReference type="AlphaFoldDB" id="A0A7X5TSY8"/>
<evidence type="ECO:0000256" key="2">
    <source>
        <dbReference type="ARBA" id="ARBA00023125"/>
    </source>
</evidence>
<dbReference type="SUPFAM" id="SSF48498">
    <property type="entry name" value="Tetracyclin repressor-like, C-terminal domain"/>
    <property type="match status" value="1"/>
</dbReference>
<dbReference type="Gene3D" id="1.10.357.10">
    <property type="entry name" value="Tetracycline Repressor, domain 2"/>
    <property type="match status" value="1"/>
</dbReference>
<dbReference type="PANTHER" id="PTHR30055">
    <property type="entry name" value="HTH-TYPE TRANSCRIPTIONAL REGULATOR RUTR"/>
    <property type="match status" value="1"/>
</dbReference>
<dbReference type="Pfam" id="PF00440">
    <property type="entry name" value="TetR_N"/>
    <property type="match status" value="1"/>
</dbReference>
<dbReference type="GO" id="GO:0000976">
    <property type="term" value="F:transcription cis-regulatory region binding"/>
    <property type="evidence" value="ECO:0007669"/>
    <property type="project" value="TreeGrafter"/>
</dbReference>
<dbReference type="RefSeq" id="WP_167149294.1">
    <property type="nucleotide sequence ID" value="NZ_JAAMOX010000001.1"/>
</dbReference>